<reference evidence="2 3" key="1">
    <citation type="submission" date="2018-08" db="EMBL/GenBank/DDBJ databases">
        <title>Aphanomyces genome sequencing and annotation.</title>
        <authorList>
            <person name="Minardi D."/>
            <person name="Oidtmann B."/>
            <person name="Van Der Giezen M."/>
            <person name="Studholme D.J."/>
        </authorList>
    </citation>
    <scope>NUCLEOTIDE SEQUENCE [LARGE SCALE GENOMIC DNA]</scope>
    <source>
        <strain evidence="2 3">NJM0002</strain>
    </source>
</reference>
<sequence length="231" mass="26110">MRVNRWTETHSFNISWVDMNIEAAYSRWSAIYDTNTNRTRDLEGAVAHDFLSSHKFTDALEMGCGTGKNTAWLQTKCDRVISVDLTQAMLDIAATKVNSPHVTFVKADMVETPWTSFVTSKVDLVTFSLVLEHVQDLNVVFEQADRVLKAGGRVYVGELHPMKQITGTKARFESAATGRVEEVTCYTHHTSDFVGAAMARGWTLERLDERFDQDDRTQLPRILGLLFRKGC</sequence>
<proteinExistence type="predicted"/>
<accession>A0A418AVC2</accession>
<feature type="domain" description="Methyltransferase type 11" evidence="1">
    <location>
        <begin position="60"/>
        <end position="155"/>
    </location>
</feature>
<keyword evidence="3" id="KW-1185">Reference proteome</keyword>
<evidence type="ECO:0000313" key="2">
    <source>
        <dbReference type="EMBL" id="RHY29408.1"/>
    </source>
</evidence>
<organism evidence="2 3">
    <name type="scientific">Aphanomyces invadans</name>
    <dbReference type="NCBI Taxonomy" id="157072"/>
    <lineage>
        <taxon>Eukaryota</taxon>
        <taxon>Sar</taxon>
        <taxon>Stramenopiles</taxon>
        <taxon>Oomycota</taxon>
        <taxon>Saprolegniomycetes</taxon>
        <taxon>Saprolegniales</taxon>
        <taxon>Verrucalvaceae</taxon>
        <taxon>Aphanomyces</taxon>
    </lineage>
</organism>
<dbReference type="InterPro" id="IPR029063">
    <property type="entry name" value="SAM-dependent_MTases_sf"/>
</dbReference>
<evidence type="ECO:0000259" key="1">
    <source>
        <dbReference type="Pfam" id="PF08241"/>
    </source>
</evidence>
<dbReference type="SUPFAM" id="SSF53335">
    <property type="entry name" value="S-adenosyl-L-methionine-dependent methyltransferases"/>
    <property type="match status" value="1"/>
</dbReference>
<dbReference type="InterPro" id="IPR013216">
    <property type="entry name" value="Methyltransf_11"/>
</dbReference>
<evidence type="ECO:0000313" key="3">
    <source>
        <dbReference type="Proteomes" id="UP000285060"/>
    </source>
</evidence>
<dbReference type="Pfam" id="PF08241">
    <property type="entry name" value="Methyltransf_11"/>
    <property type="match status" value="1"/>
</dbReference>
<dbReference type="EMBL" id="QUSY01000446">
    <property type="protein sequence ID" value="RHY29408.1"/>
    <property type="molecule type" value="Genomic_DNA"/>
</dbReference>
<dbReference type="PANTHER" id="PTHR43861">
    <property type="entry name" value="TRANS-ACONITATE 2-METHYLTRANSFERASE-RELATED"/>
    <property type="match status" value="1"/>
</dbReference>
<name>A0A418AVC2_9STRA</name>
<dbReference type="CDD" id="cd02440">
    <property type="entry name" value="AdoMet_MTases"/>
    <property type="match status" value="1"/>
</dbReference>
<dbReference type="Proteomes" id="UP000285060">
    <property type="component" value="Unassembled WGS sequence"/>
</dbReference>
<dbReference type="GO" id="GO:0008757">
    <property type="term" value="F:S-adenosylmethionine-dependent methyltransferase activity"/>
    <property type="evidence" value="ECO:0007669"/>
    <property type="project" value="InterPro"/>
</dbReference>
<dbReference type="VEuPathDB" id="FungiDB:H310_13836"/>
<dbReference type="Gene3D" id="3.40.50.150">
    <property type="entry name" value="Vaccinia Virus protein VP39"/>
    <property type="match status" value="1"/>
</dbReference>
<gene>
    <name evidence="2" type="ORF">DYB32_005162</name>
</gene>
<dbReference type="AlphaFoldDB" id="A0A418AVC2"/>
<protein>
    <recommendedName>
        <fullName evidence="1">Methyltransferase type 11 domain-containing protein</fullName>
    </recommendedName>
</protein>
<comment type="caution">
    <text evidence="2">The sequence shown here is derived from an EMBL/GenBank/DDBJ whole genome shotgun (WGS) entry which is preliminary data.</text>
</comment>